<accession>A0A0M0LRE2</accession>
<reference evidence="2" key="1">
    <citation type="journal article" date="2015" name="PLoS Genet.">
        <title>Genome Sequence and Transcriptome Analyses of Chrysochromulina tobin: Metabolic Tools for Enhanced Algal Fitness in the Prominent Order Prymnesiales (Haptophyceae).</title>
        <authorList>
            <person name="Hovde B.T."/>
            <person name="Deodato C.R."/>
            <person name="Hunsperger H.M."/>
            <person name="Ryken S.A."/>
            <person name="Yost W."/>
            <person name="Jha R.K."/>
            <person name="Patterson J."/>
            <person name="Monnat R.J. Jr."/>
            <person name="Barlow S.B."/>
            <person name="Starkenburg S.R."/>
            <person name="Cattolico R.A."/>
        </authorList>
    </citation>
    <scope>NUCLEOTIDE SEQUENCE</scope>
    <source>
        <strain evidence="2">CCMP291</strain>
    </source>
</reference>
<sequence>MADLEGVEKLPQSKVELTCRLGYMDLEQYCKDNNFCYYIVWYCGAFKELSCQINLGGRAYGPYGEKITESRIKYKAGSGLVGKAFEGKEAVLLANAQAAKADASDAEKQAAEFAKECGVASSWAIFRDGAVFEFGTIAPMTELPHELIDKIGGSTGVAAAAKAVLAAVRLSAMAKSSAAKRAAS</sequence>
<name>A0A0M0LRE2_9EUKA</name>
<proteinExistence type="predicted"/>
<dbReference type="Proteomes" id="UP000037460">
    <property type="component" value="Unassembled WGS sequence"/>
</dbReference>
<dbReference type="EMBL" id="JWZX01000143">
    <property type="protein sequence ID" value="KOO53630.1"/>
    <property type="molecule type" value="Genomic_DNA"/>
</dbReference>
<comment type="caution">
    <text evidence="1">The sequence shown here is derived from an EMBL/GenBank/DDBJ whole genome shotgun (WGS) entry which is preliminary data.</text>
</comment>
<evidence type="ECO:0000313" key="2">
    <source>
        <dbReference type="Proteomes" id="UP000037460"/>
    </source>
</evidence>
<gene>
    <name evidence="1" type="ORF">Ctob_014720</name>
</gene>
<keyword evidence="2" id="KW-1185">Reference proteome</keyword>
<dbReference type="AlphaFoldDB" id="A0A0M0LRE2"/>
<organism evidence="1 2">
    <name type="scientific">Chrysochromulina tobinii</name>
    <dbReference type="NCBI Taxonomy" id="1460289"/>
    <lineage>
        <taxon>Eukaryota</taxon>
        <taxon>Haptista</taxon>
        <taxon>Haptophyta</taxon>
        <taxon>Prymnesiophyceae</taxon>
        <taxon>Prymnesiales</taxon>
        <taxon>Chrysochromulinaceae</taxon>
        <taxon>Chrysochromulina</taxon>
    </lineage>
</organism>
<protein>
    <submittedName>
        <fullName evidence="1">Uncharacterized protein</fullName>
    </submittedName>
</protein>
<evidence type="ECO:0000313" key="1">
    <source>
        <dbReference type="EMBL" id="KOO53630.1"/>
    </source>
</evidence>